<evidence type="ECO:0000256" key="2">
    <source>
        <dbReference type="SAM" id="SignalP"/>
    </source>
</evidence>
<feature type="signal peptide" evidence="2">
    <location>
        <begin position="1"/>
        <end position="25"/>
    </location>
</feature>
<accession>A0AB39BBR6</accession>
<feature type="chain" id="PRO_5044246623" description="Bacterial Ig-like domain-containing protein" evidence="2">
    <location>
        <begin position="26"/>
        <end position="1076"/>
    </location>
</feature>
<evidence type="ECO:0000256" key="1">
    <source>
        <dbReference type="SAM" id="MobiDB-lite"/>
    </source>
</evidence>
<feature type="compositionally biased region" description="Low complexity" evidence="1">
    <location>
        <begin position="736"/>
        <end position="747"/>
    </location>
</feature>
<evidence type="ECO:0000313" key="3">
    <source>
        <dbReference type="EMBL" id="XDI03844.1"/>
    </source>
</evidence>
<name>A0AB39BBR6_9MICO</name>
<dbReference type="RefSeq" id="WP_368496262.1">
    <property type="nucleotide sequence ID" value="NZ_CP162511.1"/>
</dbReference>
<reference evidence="3" key="1">
    <citation type="submission" date="2024-05" db="EMBL/GenBank/DDBJ databases">
        <title>Herbiconiux sp. A18JL235.</title>
        <authorList>
            <person name="Zhang G."/>
        </authorList>
    </citation>
    <scope>NUCLEOTIDE SEQUENCE</scope>
    <source>
        <strain evidence="3">A18JL235</strain>
    </source>
</reference>
<sequence>MSRRSIAALVSAVIAVSGVFSSAGAPAVATPRDSTSGAALAPLTSVAGALPLVVPEALVPVVDSEVGLGEPLGTDPGDTVDLRLGITLASEPAPDSALVRISALSAPADLTVYAGNDDVAGAAPVLAVAAGRSASTAALLPVVDGAVAVWSSAPVAVRLEVLAAFAAPERSAPGRTVALAHPVTRADTSAGLAGSSFGQEPIEIGLVGVGGVPSDDVRAVHATATVVASEATTLELDGQSIPVGAGTSVVTTIVTPDADGGTRARLAAGSGSLRLDVRGWVSDAADDLTRANAPGGYVPAGRTTPIDLTLIEAAGSGGGASSGSGDRGGGGGASGTVAAGTLDDARYSIALVSSTAAGETTTLNLGTPTAGRARGIVVDAIGGAGPQLVVTPVTDGLSGIELRRGAATARVLPLGDLLGDAVTDAQTAPPAITLDSHDDGDAVDLGVNGSVELSGVVDTPGAGVDRVEISGPEGVIGTADLTVDDEERLNWTYRVSAPRDGDHRYAATVYDRAGGSASADVQLAVEAIDADDIVIAPDVAVASGAEPSALGRTWATTAASAPVPAAASAFSAAGDSDAAQTDEAPAVSEVAADEIWFDTDPGVAPGDIVVSGRSDAAPEGVFVQVAAVDRVDERWRVRTVPAKLDEVFLQVDTSVAVQPDDASAVAVDDTPAPDADSTPVDEVVDAGFPAADVASGDAVDLADFAETPEAPLTHPAFDAPGVENPDDFGIVPKPVPGEAAPGAPAAARSTTDGMDALADPDDVGPSDFGLSFRSSANLKLSYDKETKSPRLSDLTAAAENPTALLENQFREMTRTNEAGLVLSTTAQLGFELTFTLRTHVSVSWFVVKVITDELTMKIETKVKATASAMVFLSSTLEHAIKNKIAGFTLPTFTVPVGPVPVIITNSVDVAVKMTMKWQAAVTLPSIGMTRIDVSGFTYSSEAGSRSLSKPPSITNAPFLPQRLADVEFKLSGDFSVGPEVAVTSKIYGLAGPEFALSGLVALGASLSNSGSKVGVDVSFGVVLSFGGRVQVKVFSWQLVDFELFTLTAKFPLFVKHWDLVDLDPPPPTPTPSPPLS</sequence>
<dbReference type="EMBL" id="CP162511">
    <property type="protein sequence ID" value="XDI03844.1"/>
    <property type="molecule type" value="Genomic_DNA"/>
</dbReference>
<feature type="region of interest" description="Disordered" evidence="1">
    <location>
        <begin position="725"/>
        <end position="762"/>
    </location>
</feature>
<organism evidence="3">
    <name type="scientific">Herbiconiux sp. A18JL235</name>
    <dbReference type="NCBI Taxonomy" id="3152363"/>
    <lineage>
        <taxon>Bacteria</taxon>
        <taxon>Bacillati</taxon>
        <taxon>Actinomycetota</taxon>
        <taxon>Actinomycetes</taxon>
        <taxon>Micrococcales</taxon>
        <taxon>Microbacteriaceae</taxon>
        <taxon>Herbiconiux</taxon>
    </lineage>
</organism>
<keyword evidence="2" id="KW-0732">Signal</keyword>
<gene>
    <name evidence="3" type="ORF">ABFY20_10820</name>
</gene>
<proteinExistence type="predicted"/>
<dbReference type="AlphaFoldDB" id="A0AB39BBR6"/>
<evidence type="ECO:0008006" key="4">
    <source>
        <dbReference type="Google" id="ProtNLM"/>
    </source>
</evidence>
<protein>
    <recommendedName>
        <fullName evidence="4">Bacterial Ig-like domain-containing protein</fullName>
    </recommendedName>
</protein>